<organism evidence="2 3">
    <name type="scientific">Methanothermobacter tenebrarum</name>
    <dbReference type="NCBI Taxonomy" id="680118"/>
    <lineage>
        <taxon>Archaea</taxon>
        <taxon>Methanobacteriati</taxon>
        <taxon>Methanobacteriota</taxon>
        <taxon>Methanomada group</taxon>
        <taxon>Methanobacteria</taxon>
        <taxon>Methanobacteriales</taxon>
        <taxon>Methanobacteriaceae</taxon>
        <taxon>Methanothermobacter</taxon>
    </lineage>
</organism>
<dbReference type="GeneID" id="71965685"/>
<feature type="transmembrane region" description="Helical" evidence="1">
    <location>
        <begin position="15"/>
        <end position="33"/>
    </location>
</feature>
<dbReference type="RefSeq" id="WP_248564107.1">
    <property type="nucleotide sequence ID" value="NZ_AP025698.1"/>
</dbReference>
<evidence type="ECO:0000313" key="3">
    <source>
        <dbReference type="Proteomes" id="UP000831817"/>
    </source>
</evidence>
<keyword evidence="1" id="KW-0472">Membrane</keyword>
<keyword evidence="3" id="KW-1185">Reference proteome</keyword>
<protein>
    <submittedName>
        <fullName evidence="2">Class III signal peptide-containing protein</fullName>
    </submittedName>
</protein>
<name>A0ABN6PC06_9EURY</name>
<reference evidence="2 3" key="1">
    <citation type="submission" date="2022-04" db="EMBL/GenBank/DDBJ databases">
        <title>Complete genome of Methanothermobacter tenebrarum strain RMAS.</title>
        <authorList>
            <person name="Nakamura K."/>
            <person name="Oshima K."/>
            <person name="Hattori M."/>
            <person name="Kamagata Y."/>
            <person name="Takamizawa K."/>
        </authorList>
    </citation>
    <scope>NUCLEOTIDE SEQUENCE [LARGE SCALE GENOMIC DNA]</scope>
    <source>
        <strain evidence="2 3">RMAS</strain>
    </source>
</reference>
<dbReference type="EMBL" id="AP025698">
    <property type="protein sequence ID" value="BDH79781.1"/>
    <property type="molecule type" value="Genomic_DNA"/>
</dbReference>
<evidence type="ECO:0000256" key="1">
    <source>
        <dbReference type="SAM" id="Phobius"/>
    </source>
</evidence>
<proteinExistence type="predicted"/>
<gene>
    <name evidence="2" type="ORF">MTTB_11600</name>
</gene>
<sequence>MICVLEEEAQVSAEMILIIGALLIIVIVVGVYVRDIAGAIAGNITEVIDASRDSTIQKL</sequence>
<dbReference type="Proteomes" id="UP000831817">
    <property type="component" value="Chromosome"/>
</dbReference>
<keyword evidence="1" id="KW-1133">Transmembrane helix</keyword>
<accession>A0ABN6PC06</accession>
<evidence type="ECO:0000313" key="2">
    <source>
        <dbReference type="EMBL" id="BDH79781.1"/>
    </source>
</evidence>
<keyword evidence="1" id="KW-0812">Transmembrane</keyword>